<name>A0A1N6P2Z1_9GAMM</name>
<dbReference type="AlphaFoldDB" id="A0A1N6P2Z1"/>
<proteinExistence type="predicted"/>
<protein>
    <submittedName>
        <fullName evidence="1">Uncharacterized protein</fullName>
    </submittedName>
</protein>
<accession>A0A1N6P2Z1</accession>
<reference evidence="1 2" key="1">
    <citation type="submission" date="2017-01" db="EMBL/GenBank/DDBJ databases">
        <authorList>
            <person name="Mah S.A."/>
            <person name="Swanson W.J."/>
            <person name="Moy G.W."/>
            <person name="Vacquier V.D."/>
        </authorList>
    </citation>
    <scope>NUCLEOTIDE SEQUENCE [LARGE SCALE GENOMIC DNA]</scope>
    <source>
        <strain evidence="1 2">DSM 7027</strain>
    </source>
</reference>
<evidence type="ECO:0000313" key="2">
    <source>
        <dbReference type="Proteomes" id="UP000186895"/>
    </source>
</evidence>
<dbReference type="STRING" id="49186.SAMN05421647_101732"/>
<organism evidence="1 2">
    <name type="scientific">Marinobacterium stanieri</name>
    <dbReference type="NCBI Taxonomy" id="49186"/>
    <lineage>
        <taxon>Bacteria</taxon>
        <taxon>Pseudomonadati</taxon>
        <taxon>Pseudomonadota</taxon>
        <taxon>Gammaproteobacteria</taxon>
        <taxon>Oceanospirillales</taxon>
        <taxon>Oceanospirillaceae</taxon>
        <taxon>Marinobacterium</taxon>
    </lineage>
</organism>
<gene>
    <name evidence="1" type="ORF">SAMN05421647_101732</name>
</gene>
<sequence>MMISNMISNFKEVTSHSCGSFSTTKDLVARNAISDIAIVMSYSLLEGFFHEEYEFYVKNEKRKKPKELSALINTLLHDRQVSLKEWRKRRKVIDLVRVLRNAVVHSNGIIESDFDKEKCEELLGEDVFESSDHYPRLSLSRSLHLVREFKGIADEYAEAVFIRPNNALQRTSR</sequence>
<keyword evidence="2" id="KW-1185">Reference proteome</keyword>
<evidence type="ECO:0000313" key="1">
    <source>
        <dbReference type="EMBL" id="SIP98502.1"/>
    </source>
</evidence>
<dbReference type="Proteomes" id="UP000186895">
    <property type="component" value="Unassembled WGS sequence"/>
</dbReference>
<dbReference type="EMBL" id="FTMN01000001">
    <property type="protein sequence ID" value="SIP98502.1"/>
    <property type="molecule type" value="Genomic_DNA"/>
</dbReference>